<evidence type="ECO:0000256" key="7">
    <source>
        <dbReference type="ARBA" id="ARBA00023239"/>
    </source>
</evidence>
<dbReference type="GO" id="GO:0016829">
    <property type="term" value="F:lyase activity"/>
    <property type="evidence" value="ECO:0007669"/>
    <property type="project" value="UniProtKB-KW"/>
</dbReference>
<accession>A0A444QF43</accession>
<dbReference type="PANTHER" id="PTHR22993:SF9">
    <property type="entry name" value="FORMAMIDOPYRIMIDINE-DNA GLYCOSYLASE"/>
    <property type="match status" value="1"/>
</dbReference>
<keyword evidence="12" id="KW-1185">Reference proteome</keyword>
<dbReference type="Gene3D" id="3.20.190.10">
    <property type="entry name" value="MutM-like, N-terminal"/>
    <property type="match status" value="1"/>
</dbReference>
<dbReference type="PANTHER" id="PTHR22993">
    <property type="entry name" value="FORMAMIDOPYRIMIDINE-DNA GLYCOSYLASE"/>
    <property type="match status" value="1"/>
</dbReference>
<evidence type="ECO:0000256" key="4">
    <source>
        <dbReference type="ARBA" id="ARBA00022801"/>
    </source>
</evidence>
<dbReference type="GO" id="GO:0008270">
    <property type="term" value="F:zinc ion binding"/>
    <property type="evidence" value="ECO:0007669"/>
    <property type="project" value="InterPro"/>
</dbReference>
<dbReference type="SUPFAM" id="SSF46946">
    <property type="entry name" value="S13-like H2TH domain"/>
    <property type="match status" value="1"/>
</dbReference>
<evidence type="ECO:0000256" key="8">
    <source>
        <dbReference type="ARBA" id="ARBA00023268"/>
    </source>
</evidence>
<dbReference type="SUPFAM" id="SSF57716">
    <property type="entry name" value="Glucocorticoid receptor-like (DNA-binding domain)"/>
    <property type="match status" value="1"/>
</dbReference>
<evidence type="ECO:0000256" key="5">
    <source>
        <dbReference type="ARBA" id="ARBA00023125"/>
    </source>
</evidence>
<comment type="similarity">
    <text evidence="2">Belongs to the FPG family.</text>
</comment>
<evidence type="ECO:0000256" key="3">
    <source>
        <dbReference type="ARBA" id="ARBA00022763"/>
    </source>
</evidence>
<evidence type="ECO:0000256" key="1">
    <source>
        <dbReference type="ARBA" id="ARBA00001668"/>
    </source>
</evidence>
<keyword evidence="3" id="KW-0227">DNA damage</keyword>
<organism evidence="11 12">
    <name type="scientific">Labedella populi</name>
    <dbReference type="NCBI Taxonomy" id="2498850"/>
    <lineage>
        <taxon>Bacteria</taxon>
        <taxon>Bacillati</taxon>
        <taxon>Actinomycetota</taxon>
        <taxon>Actinomycetes</taxon>
        <taxon>Micrococcales</taxon>
        <taxon>Microbacteriaceae</taxon>
        <taxon>Labedella</taxon>
    </lineage>
</organism>
<dbReference type="SMART" id="SM00898">
    <property type="entry name" value="Fapy_DNA_glyco"/>
    <property type="match status" value="1"/>
</dbReference>
<dbReference type="PROSITE" id="PS51068">
    <property type="entry name" value="FPG_CAT"/>
    <property type="match status" value="1"/>
</dbReference>
<gene>
    <name evidence="11" type="ORF">ELQ92_02570</name>
</gene>
<feature type="domain" description="Formamidopyrimidine-DNA glycosylase catalytic" evidence="10">
    <location>
        <begin position="2"/>
        <end position="76"/>
    </location>
</feature>
<keyword evidence="6" id="KW-0234">DNA repair</keyword>
<dbReference type="GO" id="GO:0003684">
    <property type="term" value="F:damaged DNA binding"/>
    <property type="evidence" value="ECO:0007669"/>
    <property type="project" value="InterPro"/>
</dbReference>
<evidence type="ECO:0000256" key="6">
    <source>
        <dbReference type="ARBA" id="ARBA00023204"/>
    </source>
</evidence>
<name>A0A444QF43_9MICO</name>
<evidence type="ECO:0000256" key="2">
    <source>
        <dbReference type="ARBA" id="ARBA00009409"/>
    </source>
</evidence>
<reference evidence="11 12" key="1">
    <citation type="submission" date="2018-12" db="EMBL/GenBank/DDBJ databases">
        <authorList>
            <person name="Li F."/>
        </authorList>
    </citation>
    <scope>NUCLEOTIDE SEQUENCE [LARGE SCALE GENOMIC DNA]</scope>
    <source>
        <strain evidence="11 12">8H24J-4-2</strain>
    </source>
</reference>
<comment type="catalytic activity">
    <reaction evidence="1">
        <text>Hydrolysis of DNA containing ring-opened 7-methylguanine residues, releasing 2,6-diamino-4-hydroxy-5-(N-methyl)formamidopyrimidine.</text>
        <dbReference type="EC" id="3.2.2.23"/>
    </reaction>
</comment>
<dbReference type="Proteomes" id="UP000288603">
    <property type="component" value="Unassembled WGS sequence"/>
</dbReference>
<dbReference type="GO" id="GO:0006284">
    <property type="term" value="P:base-excision repair"/>
    <property type="evidence" value="ECO:0007669"/>
    <property type="project" value="InterPro"/>
</dbReference>
<dbReference type="InterPro" id="IPR015886">
    <property type="entry name" value="H2TH_FPG"/>
</dbReference>
<comment type="caution">
    <text evidence="11">The sequence shown here is derived from an EMBL/GenBank/DDBJ whole genome shotgun (WGS) entry which is preliminary data.</text>
</comment>
<evidence type="ECO:0000256" key="9">
    <source>
        <dbReference type="ARBA" id="ARBA00023295"/>
    </source>
</evidence>
<sequence>MPESPEVDSLGGFLRSHAVGRRVRTVDLVEFRALKTRDRPLRELVARTVSGVRRFGKHLVLDTDGPSLLVSFGRAGWALWSDGSDRDESAGPDAPPVIARIGFDDAELAVTDAGDWLSLGLSVVDDATMVPAIAKLGADPLSDAFTPEVLEGIVVGRRKRLKALLQEQESLAGIGNAYSDEILFAARLPPLVQAVALDEEERERLYAAIREVLGTAFEARRDVPPAELKAAKVAAMAVHGRAGEACPDCGGTVLDVPGSKGTAQYCPEHQTRGVPLPE</sequence>
<keyword evidence="7" id="KW-0456">Lyase</keyword>
<dbReference type="GO" id="GO:0003906">
    <property type="term" value="F:DNA-(apurinic or apyrimidinic site) endonuclease activity"/>
    <property type="evidence" value="ECO:0007669"/>
    <property type="project" value="InterPro"/>
</dbReference>
<keyword evidence="8" id="KW-0511">Multifunctional enzyme</keyword>
<dbReference type="InterPro" id="IPR010979">
    <property type="entry name" value="Ribosomal_uS13-like_H2TH"/>
</dbReference>
<dbReference type="Pfam" id="PF01149">
    <property type="entry name" value="Fapy_DNA_glyco"/>
    <property type="match status" value="1"/>
</dbReference>
<protein>
    <submittedName>
        <fullName evidence="11">Fpg/Nei family DNA glycosylase</fullName>
    </submittedName>
</protein>
<dbReference type="AlphaFoldDB" id="A0A444QF43"/>
<evidence type="ECO:0000259" key="10">
    <source>
        <dbReference type="PROSITE" id="PS51068"/>
    </source>
</evidence>
<keyword evidence="4" id="KW-0378">Hydrolase</keyword>
<keyword evidence="9" id="KW-0326">Glycosidase</keyword>
<dbReference type="EMBL" id="RZNC01000001">
    <property type="protein sequence ID" value="RWZ68140.1"/>
    <property type="molecule type" value="Genomic_DNA"/>
</dbReference>
<dbReference type="OrthoDB" id="9800855at2"/>
<dbReference type="GO" id="GO:0034039">
    <property type="term" value="F:8-oxo-7,8-dihydroguanine DNA N-glycosylase activity"/>
    <property type="evidence" value="ECO:0007669"/>
    <property type="project" value="TreeGrafter"/>
</dbReference>
<evidence type="ECO:0000313" key="11">
    <source>
        <dbReference type="EMBL" id="RWZ68140.1"/>
    </source>
</evidence>
<dbReference type="Gene3D" id="1.10.8.50">
    <property type="match status" value="1"/>
</dbReference>
<dbReference type="Pfam" id="PF06831">
    <property type="entry name" value="H2TH"/>
    <property type="match status" value="1"/>
</dbReference>
<dbReference type="SUPFAM" id="SSF81624">
    <property type="entry name" value="N-terminal domain of MutM-like DNA repair proteins"/>
    <property type="match status" value="1"/>
</dbReference>
<proteinExistence type="inferred from homology"/>
<dbReference type="RefSeq" id="WP_128497382.1">
    <property type="nucleotide sequence ID" value="NZ_RZNC01000001.1"/>
</dbReference>
<dbReference type="InterPro" id="IPR035937">
    <property type="entry name" value="FPG_N"/>
</dbReference>
<dbReference type="SMART" id="SM01232">
    <property type="entry name" value="H2TH"/>
    <property type="match status" value="1"/>
</dbReference>
<dbReference type="InterPro" id="IPR012319">
    <property type="entry name" value="FPG_cat"/>
</dbReference>
<evidence type="ECO:0000313" key="12">
    <source>
        <dbReference type="Proteomes" id="UP000288603"/>
    </source>
</evidence>
<keyword evidence="5" id="KW-0238">DNA-binding</keyword>